<dbReference type="SUPFAM" id="SSF51735">
    <property type="entry name" value="NAD(P)-binding Rossmann-fold domains"/>
    <property type="match status" value="1"/>
</dbReference>
<dbReference type="InterPro" id="IPR028939">
    <property type="entry name" value="P5C_Rdtase_cat_N"/>
</dbReference>
<comment type="caution">
    <text evidence="2">The sequence shown here is derived from an EMBL/GenBank/DDBJ whole genome shotgun (WGS) entry which is preliminary data.</text>
</comment>
<organism evidence="2 3">
    <name type="scientific">Marinigracilibium pacificum</name>
    <dbReference type="NCBI Taxonomy" id="2729599"/>
    <lineage>
        <taxon>Bacteria</taxon>
        <taxon>Pseudomonadati</taxon>
        <taxon>Bacteroidota</taxon>
        <taxon>Cytophagia</taxon>
        <taxon>Cytophagales</taxon>
        <taxon>Flammeovirgaceae</taxon>
        <taxon>Marinigracilibium</taxon>
    </lineage>
</organism>
<dbReference type="EMBL" id="JABBNU010000012">
    <property type="protein sequence ID" value="NMM50299.1"/>
    <property type="molecule type" value="Genomic_DNA"/>
</dbReference>
<dbReference type="Pfam" id="PF03807">
    <property type="entry name" value="F420_oxidored"/>
    <property type="match status" value="1"/>
</dbReference>
<evidence type="ECO:0000259" key="1">
    <source>
        <dbReference type="Pfam" id="PF03807"/>
    </source>
</evidence>
<evidence type="ECO:0000313" key="3">
    <source>
        <dbReference type="Proteomes" id="UP000559010"/>
    </source>
</evidence>
<accession>A0A848J7C7</accession>
<gene>
    <name evidence="2" type="ORF">HH304_17960</name>
</gene>
<dbReference type="InterPro" id="IPR036291">
    <property type="entry name" value="NAD(P)-bd_dom_sf"/>
</dbReference>
<dbReference type="Gene3D" id="3.40.50.720">
    <property type="entry name" value="NAD(P)-binding Rossmann-like Domain"/>
    <property type="match status" value="1"/>
</dbReference>
<evidence type="ECO:0000313" key="2">
    <source>
        <dbReference type="EMBL" id="NMM50299.1"/>
    </source>
</evidence>
<reference evidence="2 3" key="1">
    <citation type="submission" date="2020-04" db="EMBL/GenBank/DDBJ databases">
        <title>Flammeovirgaceae bacterium KN852 isolated from deep sea.</title>
        <authorList>
            <person name="Zhang D.-C."/>
        </authorList>
    </citation>
    <scope>NUCLEOTIDE SEQUENCE [LARGE SCALE GENOMIC DNA]</scope>
    <source>
        <strain evidence="2 3">KN852</strain>
    </source>
</reference>
<name>A0A848J7C7_9BACT</name>
<protein>
    <recommendedName>
        <fullName evidence="1">Pyrroline-5-carboxylate reductase catalytic N-terminal domain-containing protein</fullName>
    </recommendedName>
</protein>
<keyword evidence="3" id="KW-1185">Reference proteome</keyword>
<dbReference type="RefSeq" id="WP_169684665.1">
    <property type="nucleotide sequence ID" value="NZ_JABBNU010000012.1"/>
</dbReference>
<proteinExistence type="predicted"/>
<dbReference type="AlphaFoldDB" id="A0A848J7C7"/>
<sequence length="273" mass="30445">MKKNNLTIAIAGCGWIGKALGASLAKSGHIVKGSTRSESNIHSLSDYGINGYILDLPEVENTDFLTGNDFLIISIPAGTKSGNGDNYIRSVEYLTKNIRPRSPKLKSIILLSSIGIYPDENGIWTEDSKFKSESNKQIILETAESIVSNDNSSNLILRLGGLMGYDRFPAKYYVKRESLNIDHSPVNYIHRDDVVNIISLAITKDHSGIYNAVSPQHPERIEVLKSSARDNNITLPPFNGEEISEHRKVSGNKLITEWGYKFMYPDPVEFWKN</sequence>
<feature type="domain" description="Pyrroline-5-carboxylate reductase catalytic N-terminal" evidence="1">
    <location>
        <begin position="7"/>
        <end position="77"/>
    </location>
</feature>
<dbReference type="Proteomes" id="UP000559010">
    <property type="component" value="Unassembled WGS sequence"/>
</dbReference>